<dbReference type="InterPro" id="IPR002110">
    <property type="entry name" value="Ankyrin_rpt"/>
</dbReference>
<dbReference type="Proteomes" id="UP000663829">
    <property type="component" value="Unassembled WGS sequence"/>
</dbReference>
<organism evidence="3 5">
    <name type="scientific">Didymodactylos carnosus</name>
    <dbReference type="NCBI Taxonomy" id="1234261"/>
    <lineage>
        <taxon>Eukaryota</taxon>
        <taxon>Metazoa</taxon>
        <taxon>Spiralia</taxon>
        <taxon>Gnathifera</taxon>
        <taxon>Rotifera</taxon>
        <taxon>Eurotatoria</taxon>
        <taxon>Bdelloidea</taxon>
        <taxon>Philodinida</taxon>
        <taxon>Philodinidae</taxon>
        <taxon>Didymodactylos</taxon>
    </lineage>
</organism>
<dbReference type="PANTHER" id="PTHR24198">
    <property type="entry name" value="ANKYRIN REPEAT AND PROTEIN KINASE DOMAIN-CONTAINING PROTEIN"/>
    <property type="match status" value="1"/>
</dbReference>
<comment type="caution">
    <text evidence="3">The sequence shown here is derived from an EMBL/GenBank/DDBJ whole genome shotgun (WGS) entry which is preliminary data.</text>
</comment>
<dbReference type="OrthoDB" id="5406014at2759"/>
<keyword evidence="2" id="KW-0040">ANK repeat</keyword>
<evidence type="ECO:0000256" key="1">
    <source>
        <dbReference type="ARBA" id="ARBA00022737"/>
    </source>
</evidence>
<proteinExistence type="predicted"/>
<dbReference type="AlphaFoldDB" id="A0A814SZ74"/>
<dbReference type="PANTHER" id="PTHR24198:SF165">
    <property type="entry name" value="ANKYRIN REPEAT-CONTAINING PROTEIN-RELATED"/>
    <property type="match status" value="1"/>
</dbReference>
<dbReference type="EMBL" id="CAJNOQ010006997">
    <property type="protein sequence ID" value="CAF1154517.1"/>
    <property type="molecule type" value="Genomic_DNA"/>
</dbReference>
<keyword evidence="5" id="KW-1185">Reference proteome</keyword>
<reference evidence="3" key="1">
    <citation type="submission" date="2021-02" db="EMBL/GenBank/DDBJ databases">
        <authorList>
            <person name="Nowell W R."/>
        </authorList>
    </citation>
    <scope>NUCLEOTIDE SEQUENCE</scope>
</reference>
<dbReference type="Proteomes" id="UP000681722">
    <property type="component" value="Unassembled WGS sequence"/>
</dbReference>
<protein>
    <submittedName>
        <fullName evidence="3">Uncharacterized protein</fullName>
    </submittedName>
</protein>
<dbReference type="EMBL" id="CAJOBC010006996">
    <property type="protein sequence ID" value="CAF3917965.1"/>
    <property type="molecule type" value="Genomic_DNA"/>
</dbReference>
<sequence length="344" mass="40017">MIYRILDAIRHNQYKQLALYIRHNYDLNVKTKDGRNGLFIALDIQEPIKRTRMLKFLLDNGLNPTHIEYNYGYTVLNEAIYRQQIDSVNLLLAYFGGEVDFRRYDHRGRTILHQAVETNNPSILESLINVMNHYRISVDILDENGLTPYLLATKLHLREMANILVKKGRASRQQSDAKLHKNANDWELEGIEEHRLLELERLKNEINDALKAGRIVKAKRLRAAHILPIIKMNASDISRDEISQHLLSDSFVDTSRDKDTSVMSIDHHQSLQSLKVTPIHQFINMTPEGTIPETFVHSEPFFDEDTLNNHSQSRMTITSYRNNNPTNEMLYLNTTDDLFQVIEL</sequence>
<keyword evidence="1" id="KW-0677">Repeat</keyword>
<name>A0A814SZ74_9BILA</name>
<dbReference type="SMART" id="SM00248">
    <property type="entry name" value="ANK"/>
    <property type="match status" value="4"/>
</dbReference>
<evidence type="ECO:0000313" key="3">
    <source>
        <dbReference type="EMBL" id="CAF1154517.1"/>
    </source>
</evidence>
<dbReference type="InterPro" id="IPR036770">
    <property type="entry name" value="Ankyrin_rpt-contain_sf"/>
</dbReference>
<dbReference type="Pfam" id="PF12796">
    <property type="entry name" value="Ank_2"/>
    <property type="match status" value="2"/>
</dbReference>
<evidence type="ECO:0000313" key="4">
    <source>
        <dbReference type="EMBL" id="CAF3917965.1"/>
    </source>
</evidence>
<accession>A0A814SZ74</accession>
<dbReference type="Gene3D" id="1.25.40.20">
    <property type="entry name" value="Ankyrin repeat-containing domain"/>
    <property type="match status" value="1"/>
</dbReference>
<evidence type="ECO:0000256" key="2">
    <source>
        <dbReference type="ARBA" id="ARBA00023043"/>
    </source>
</evidence>
<gene>
    <name evidence="3" type="ORF">GPM918_LOCUS21358</name>
    <name evidence="4" type="ORF">SRO942_LOCUS21355</name>
</gene>
<dbReference type="SUPFAM" id="SSF48403">
    <property type="entry name" value="Ankyrin repeat"/>
    <property type="match status" value="1"/>
</dbReference>
<evidence type="ECO:0000313" key="5">
    <source>
        <dbReference type="Proteomes" id="UP000663829"/>
    </source>
</evidence>